<dbReference type="PANTHER" id="PTHR10978:SF5">
    <property type="entry name" value="SUCCINATE DEHYDROGENASE CYTOCHROME B560 SUBUNIT, MITOCHONDRIAL"/>
    <property type="match status" value="1"/>
</dbReference>
<name>A0A143DF75_9PROT</name>
<comment type="cofactor">
    <cofactor evidence="12">
        <name>heme</name>
        <dbReference type="ChEBI" id="CHEBI:30413"/>
    </cofactor>
    <text evidence="12">The heme is bound between the two transmembrane subunits.</text>
</comment>
<protein>
    <recommendedName>
        <fullName evidence="4">Succinate dehydrogenase cytochrome b556 subunit</fullName>
    </recommendedName>
</protein>
<evidence type="ECO:0000256" key="10">
    <source>
        <dbReference type="ARBA" id="ARBA00023136"/>
    </source>
</evidence>
<keyword evidence="6 13" id="KW-0812">Transmembrane</keyword>
<evidence type="ECO:0000256" key="5">
    <source>
        <dbReference type="ARBA" id="ARBA00022617"/>
    </source>
</evidence>
<dbReference type="InterPro" id="IPR018495">
    <property type="entry name" value="Succ_DH_cyt_bsu_CS"/>
</dbReference>
<dbReference type="GeneID" id="53317376"/>
<evidence type="ECO:0000256" key="3">
    <source>
        <dbReference type="ARBA" id="ARBA00007244"/>
    </source>
</evidence>
<evidence type="ECO:0000256" key="13">
    <source>
        <dbReference type="SAM" id="Phobius"/>
    </source>
</evidence>
<dbReference type="GO" id="GO:0046872">
    <property type="term" value="F:metal ion binding"/>
    <property type="evidence" value="ECO:0007669"/>
    <property type="project" value="UniProtKB-KW"/>
</dbReference>
<evidence type="ECO:0000256" key="1">
    <source>
        <dbReference type="ARBA" id="ARBA00004050"/>
    </source>
</evidence>
<dbReference type="NCBIfam" id="TIGR02970">
    <property type="entry name" value="succ_dehyd_cytB"/>
    <property type="match status" value="1"/>
</dbReference>
<dbReference type="Gene3D" id="1.20.1300.10">
    <property type="entry name" value="Fumarate reductase/succinate dehydrogenase, transmembrane subunit"/>
    <property type="match status" value="1"/>
</dbReference>
<keyword evidence="8 13" id="KW-1133">Transmembrane helix</keyword>
<keyword evidence="15" id="KW-1185">Reference proteome</keyword>
<dbReference type="SUPFAM" id="SSF81343">
    <property type="entry name" value="Fumarate reductase respiratory complex transmembrane subunits"/>
    <property type="match status" value="1"/>
</dbReference>
<evidence type="ECO:0000256" key="12">
    <source>
        <dbReference type="PIRSR" id="PIRSR000178-1"/>
    </source>
</evidence>
<feature type="transmembrane region" description="Helical" evidence="13">
    <location>
        <begin position="29"/>
        <end position="49"/>
    </location>
</feature>
<evidence type="ECO:0000256" key="8">
    <source>
        <dbReference type="ARBA" id="ARBA00022989"/>
    </source>
</evidence>
<dbReference type="InterPro" id="IPR034804">
    <property type="entry name" value="SQR/QFR_C/D"/>
</dbReference>
<keyword evidence="7 12" id="KW-0479">Metal-binding</keyword>
<feature type="binding site" description="axial binding residue" evidence="12">
    <location>
        <position position="81"/>
    </location>
    <ligand>
        <name>heme</name>
        <dbReference type="ChEBI" id="CHEBI:30413"/>
        <note>ligand shared with second transmembrane subunit</note>
    </ligand>
    <ligandPart>
        <name>Fe</name>
        <dbReference type="ChEBI" id="CHEBI:18248"/>
    </ligandPart>
</feature>
<dbReference type="GO" id="GO:0016020">
    <property type="term" value="C:membrane"/>
    <property type="evidence" value="ECO:0007669"/>
    <property type="project" value="UniProtKB-SubCell"/>
</dbReference>
<keyword evidence="5 12" id="KW-0349">Heme</keyword>
<evidence type="ECO:0000256" key="4">
    <source>
        <dbReference type="ARBA" id="ARBA00020076"/>
    </source>
</evidence>
<comment type="subcellular location">
    <subcellularLocation>
        <location evidence="2">Membrane</location>
        <topology evidence="2">Multi-pass membrane protein</topology>
    </subcellularLocation>
</comment>
<accession>A0A143DF75</accession>
<dbReference type="PROSITE" id="PS01000">
    <property type="entry name" value="SDH_CYT_1"/>
    <property type="match status" value="1"/>
</dbReference>
<feature type="transmembrane region" description="Helical" evidence="13">
    <location>
        <begin position="102"/>
        <end position="123"/>
    </location>
</feature>
<evidence type="ECO:0000256" key="9">
    <source>
        <dbReference type="ARBA" id="ARBA00023004"/>
    </source>
</evidence>
<sequence>MKADTRPVSPHLQIYAFRLHMAMSISHRITGVALIAGTALLMYWLWAAASGPDAYAHATSLIGSPLGKLLLAGWSFALFYHVCNGIRHLFWDAGKLFEIHEIRGSGIVVLIASIALTALAWGVGMMH</sequence>
<keyword evidence="9 12" id="KW-0408">Iron</keyword>
<dbReference type="InterPro" id="IPR014314">
    <property type="entry name" value="Succ_DH_cytb556"/>
</dbReference>
<dbReference type="STRING" id="1549855.AY555_09445"/>
<keyword evidence="10 13" id="KW-0472">Membrane</keyword>
<dbReference type="PANTHER" id="PTHR10978">
    <property type="entry name" value="SUCCINATE DEHYDROGENASE CYTOCHROME B560 SUBUNIT"/>
    <property type="match status" value="1"/>
</dbReference>
<organism evidence="14 15">
    <name type="scientific">Haematospirillum jordaniae</name>
    <dbReference type="NCBI Taxonomy" id="1549855"/>
    <lineage>
        <taxon>Bacteria</taxon>
        <taxon>Pseudomonadati</taxon>
        <taxon>Pseudomonadota</taxon>
        <taxon>Alphaproteobacteria</taxon>
        <taxon>Rhodospirillales</taxon>
        <taxon>Novispirillaceae</taxon>
        <taxon>Haematospirillum</taxon>
    </lineage>
</organism>
<dbReference type="PIRSF" id="PIRSF000178">
    <property type="entry name" value="SDH_cyt_b560"/>
    <property type="match status" value="1"/>
</dbReference>
<evidence type="ECO:0000313" key="14">
    <source>
        <dbReference type="EMBL" id="AMW35367.1"/>
    </source>
</evidence>
<dbReference type="CDD" id="cd03499">
    <property type="entry name" value="SQR_TypeC_SdhC"/>
    <property type="match status" value="1"/>
</dbReference>
<comment type="similarity">
    <text evidence="3">Belongs to the cytochrome b560 family.</text>
</comment>
<evidence type="ECO:0000256" key="7">
    <source>
        <dbReference type="ARBA" id="ARBA00022723"/>
    </source>
</evidence>
<dbReference type="AlphaFoldDB" id="A0A143DF75"/>
<gene>
    <name evidence="14" type="ORF">AY555_09445</name>
</gene>
<dbReference type="EMBL" id="CP014525">
    <property type="protein sequence ID" value="AMW35367.1"/>
    <property type="molecule type" value="Genomic_DNA"/>
</dbReference>
<feature type="transmembrane region" description="Helical" evidence="13">
    <location>
        <begin position="69"/>
        <end position="90"/>
    </location>
</feature>
<dbReference type="InterPro" id="IPR000701">
    <property type="entry name" value="SuccDH_FuR_B_TM-su"/>
</dbReference>
<evidence type="ECO:0000256" key="11">
    <source>
        <dbReference type="ARBA" id="ARBA00025912"/>
    </source>
</evidence>
<dbReference type="GO" id="GO:0009055">
    <property type="term" value="F:electron transfer activity"/>
    <property type="evidence" value="ECO:0007669"/>
    <property type="project" value="InterPro"/>
</dbReference>
<dbReference type="GO" id="GO:0006099">
    <property type="term" value="P:tricarboxylic acid cycle"/>
    <property type="evidence" value="ECO:0007669"/>
    <property type="project" value="InterPro"/>
</dbReference>
<evidence type="ECO:0000256" key="2">
    <source>
        <dbReference type="ARBA" id="ARBA00004141"/>
    </source>
</evidence>
<reference evidence="14 15" key="1">
    <citation type="submission" date="2016-02" db="EMBL/GenBank/DDBJ databases">
        <title>Complete Genome of H5569, the type strain of the newly described species Haematospirillium jordaniae.</title>
        <authorList>
            <person name="Nicholson A.C."/>
            <person name="Humrighouse B.W."/>
            <person name="Loparov V."/>
            <person name="McQuiston J.R."/>
        </authorList>
    </citation>
    <scope>NUCLEOTIDE SEQUENCE [LARGE SCALE GENOMIC DNA]</scope>
    <source>
        <strain evidence="14 15">H5569</strain>
    </source>
</reference>
<dbReference type="Pfam" id="PF01127">
    <property type="entry name" value="Sdh_cyt"/>
    <property type="match status" value="1"/>
</dbReference>
<proteinExistence type="inferred from homology"/>
<comment type="function">
    <text evidence="1">Membrane-anchoring subunit of succinate dehydrogenase (SDH).</text>
</comment>
<dbReference type="PROSITE" id="PS01001">
    <property type="entry name" value="SDH_CYT_2"/>
    <property type="match status" value="1"/>
</dbReference>
<dbReference type="KEGG" id="hjo:AY555_09445"/>
<dbReference type="OrthoDB" id="9799441at2"/>
<evidence type="ECO:0000256" key="6">
    <source>
        <dbReference type="ARBA" id="ARBA00022692"/>
    </source>
</evidence>
<dbReference type="RefSeq" id="WP_066136042.1">
    <property type="nucleotide sequence ID" value="NZ_CP014525.1"/>
</dbReference>
<evidence type="ECO:0000313" key="15">
    <source>
        <dbReference type="Proteomes" id="UP000076066"/>
    </source>
</evidence>
<comment type="subunit">
    <text evidence="11">Part of an enzyme complex containing four subunits: a flavoprotein, an iron-sulfur protein, plus two membrane-anchoring proteins, SdhC and SdhD. The complex can form homotrimers.</text>
</comment>
<dbReference type="Proteomes" id="UP000076066">
    <property type="component" value="Chromosome"/>
</dbReference>